<proteinExistence type="predicted"/>
<evidence type="ECO:0000313" key="1">
    <source>
        <dbReference type="EMBL" id="PEQ90615.1"/>
    </source>
</evidence>
<protein>
    <submittedName>
        <fullName evidence="1">Uncharacterized protein</fullName>
    </submittedName>
</protein>
<reference evidence="1 2" key="1">
    <citation type="submission" date="2017-09" db="EMBL/GenBank/DDBJ databases">
        <title>Large-scale bioinformatics analysis of Bacillus genomes uncovers conserved roles of natural products in bacterial physiology.</title>
        <authorList>
            <consortium name="Agbiome Team Llc"/>
            <person name="Bleich R.M."/>
            <person name="Kirk G.J."/>
            <person name="Santa Maria K.C."/>
            <person name="Allen S.E."/>
            <person name="Farag S."/>
            <person name="Shank E.A."/>
            <person name="Bowers A."/>
        </authorList>
    </citation>
    <scope>NUCLEOTIDE SEQUENCE [LARGE SCALE GENOMIC DNA]</scope>
    <source>
        <strain evidence="1 2">AFS006334</strain>
    </source>
</reference>
<accession>A0A9X6YTJ2</accession>
<evidence type="ECO:0000313" key="2">
    <source>
        <dbReference type="Proteomes" id="UP000219869"/>
    </source>
</evidence>
<name>A0A9X6YTJ2_BACCE</name>
<dbReference type="AlphaFoldDB" id="A0A9X6YTJ2"/>
<organism evidence="1 2">
    <name type="scientific">Bacillus cereus</name>
    <dbReference type="NCBI Taxonomy" id="1396"/>
    <lineage>
        <taxon>Bacteria</taxon>
        <taxon>Bacillati</taxon>
        <taxon>Bacillota</taxon>
        <taxon>Bacilli</taxon>
        <taxon>Bacillales</taxon>
        <taxon>Bacillaceae</taxon>
        <taxon>Bacillus</taxon>
        <taxon>Bacillus cereus group</taxon>
    </lineage>
</organism>
<dbReference type="EMBL" id="NTXW01000010">
    <property type="protein sequence ID" value="PEQ90615.1"/>
    <property type="molecule type" value="Genomic_DNA"/>
</dbReference>
<dbReference type="Proteomes" id="UP000219869">
    <property type="component" value="Unassembled WGS sequence"/>
</dbReference>
<gene>
    <name evidence="1" type="ORF">CN475_06310</name>
</gene>
<comment type="caution">
    <text evidence="1">The sequence shown here is derived from an EMBL/GenBank/DDBJ whole genome shotgun (WGS) entry which is preliminary data.</text>
</comment>
<sequence>MLKLVKNHRECVLVSVEELVQQEHLLRMIVNNYKFVFSIGIGKSFPDRPLVTSFLLALLLEVCTF</sequence>